<sequence>MTEVHIIGQIIGGTGFDNGRNLFCKWGIQAGLNWDRLEGADSGQTHVDHPEEGEMAVWAHPLDLHYSCKGLSGWPKIYCQVWHQDSHGRSDICGYGFCHIPTSPGTHHVECVTWVPEGTLWERISAFFIGGYPRLKLEEVVYTPGDRFRLQTKAGGVIHFELSVVLKDFEKYNIRYN</sequence>
<evidence type="ECO:0000313" key="6">
    <source>
        <dbReference type="EMBL" id="KAK3246991.1"/>
    </source>
</evidence>
<evidence type="ECO:0008006" key="8">
    <source>
        <dbReference type="Google" id="ProtNLM"/>
    </source>
</evidence>
<dbReference type="GO" id="GO:0036038">
    <property type="term" value="C:MKS complex"/>
    <property type="evidence" value="ECO:0007669"/>
    <property type="project" value="TreeGrafter"/>
</dbReference>
<dbReference type="AlphaFoldDB" id="A0AAE0C1Z6"/>
<evidence type="ECO:0000256" key="1">
    <source>
        <dbReference type="ARBA" id="ARBA00004120"/>
    </source>
</evidence>
<evidence type="ECO:0000313" key="7">
    <source>
        <dbReference type="Proteomes" id="UP001190700"/>
    </source>
</evidence>
<keyword evidence="4" id="KW-0206">Cytoskeleton</keyword>
<keyword evidence="3" id="KW-0970">Cilium biogenesis/degradation</keyword>
<comment type="subcellular location">
    <subcellularLocation>
        <location evidence="1">Cytoplasm</location>
        <location evidence="1">Cytoskeleton</location>
        <location evidence="1">Cilium basal body</location>
    </subcellularLocation>
</comment>
<dbReference type="Pfam" id="PF07162">
    <property type="entry name" value="B9-C2"/>
    <property type="match status" value="1"/>
</dbReference>
<dbReference type="PANTHER" id="PTHR12968">
    <property type="entry name" value="B9 DOMAIN-CONTAINING"/>
    <property type="match status" value="1"/>
</dbReference>
<dbReference type="InterPro" id="IPR010796">
    <property type="entry name" value="C2_B9-type_dom"/>
</dbReference>
<name>A0AAE0C1Z6_9CHLO</name>
<dbReference type="PANTHER" id="PTHR12968:SF6">
    <property type="entry name" value="B9 DOMAIN-CONTAINING PROTEIN"/>
    <property type="match status" value="1"/>
</dbReference>
<reference evidence="6 7" key="1">
    <citation type="journal article" date="2015" name="Genome Biol. Evol.">
        <title>Comparative Genomics of a Bacterivorous Green Alga Reveals Evolutionary Causalities and Consequences of Phago-Mixotrophic Mode of Nutrition.</title>
        <authorList>
            <person name="Burns J.A."/>
            <person name="Paasch A."/>
            <person name="Narechania A."/>
            <person name="Kim E."/>
        </authorList>
    </citation>
    <scope>NUCLEOTIDE SEQUENCE [LARGE SCALE GENOMIC DNA]</scope>
    <source>
        <strain evidence="6 7">PLY_AMNH</strain>
    </source>
</reference>
<evidence type="ECO:0000256" key="3">
    <source>
        <dbReference type="ARBA" id="ARBA00022794"/>
    </source>
</evidence>
<evidence type="ECO:0000256" key="2">
    <source>
        <dbReference type="ARBA" id="ARBA00022490"/>
    </source>
</evidence>
<dbReference type="Proteomes" id="UP001190700">
    <property type="component" value="Unassembled WGS sequence"/>
</dbReference>
<dbReference type="PROSITE" id="PS51381">
    <property type="entry name" value="C2_B9"/>
    <property type="match status" value="1"/>
</dbReference>
<organism evidence="6 7">
    <name type="scientific">Cymbomonas tetramitiformis</name>
    <dbReference type="NCBI Taxonomy" id="36881"/>
    <lineage>
        <taxon>Eukaryota</taxon>
        <taxon>Viridiplantae</taxon>
        <taxon>Chlorophyta</taxon>
        <taxon>Pyramimonadophyceae</taxon>
        <taxon>Pyramimonadales</taxon>
        <taxon>Pyramimonadaceae</taxon>
        <taxon>Cymbomonas</taxon>
    </lineage>
</organism>
<protein>
    <recommendedName>
        <fullName evidence="8">B9 domain-containing protein 2</fullName>
    </recommendedName>
</protein>
<accession>A0AAE0C1Z6</accession>
<keyword evidence="7" id="KW-1185">Reference proteome</keyword>
<dbReference type="GO" id="GO:0060271">
    <property type="term" value="P:cilium assembly"/>
    <property type="evidence" value="ECO:0007669"/>
    <property type="project" value="TreeGrafter"/>
</dbReference>
<dbReference type="EMBL" id="LGRX02029318">
    <property type="protein sequence ID" value="KAK3246991.1"/>
    <property type="molecule type" value="Genomic_DNA"/>
</dbReference>
<proteinExistence type="predicted"/>
<keyword evidence="5" id="KW-0966">Cell projection</keyword>
<gene>
    <name evidence="6" type="ORF">CYMTET_43499</name>
</gene>
<comment type="caution">
    <text evidence="6">The sequence shown here is derived from an EMBL/GenBank/DDBJ whole genome shotgun (WGS) entry which is preliminary data.</text>
</comment>
<keyword evidence="2" id="KW-0963">Cytoplasm</keyword>
<evidence type="ECO:0000256" key="5">
    <source>
        <dbReference type="ARBA" id="ARBA00023273"/>
    </source>
</evidence>
<evidence type="ECO:0000256" key="4">
    <source>
        <dbReference type="ARBA" id="ARBA00023212"/>
    </source>
</evidence>